<reference evidence="1" key="1">
    <citation type="journal article" date="2015" name="Nature">
        <title>Complex archaea that bridge the gap between prokaryotes and eukaryotes.</title>
        <authorList>
            <person name="Spang A."/>
            <person name="Saw J.H."/>
            <person name="Jorgensen S.L."/>
            <person name="Zaremba-Niedzwiedzka K."/>
            <person name="Martijn J."/>
            <person name="Lind A.E."/>
            <person name="van Eijk R."/>
            <person name="Schleper C."/>
            <person name="Guy L."/>
            <person name="Ettema T.J."/>
        </authorList>
    </citation>
    <scope>NUCLEOTIDE SEQUENCE</scope>
</reference>
<accession>A0A0F8YK89</accession>
<evidence type="ECO:0000313" key="1">
    <source>
        <dbReference type="EMBL" id="KKK48491.1"/>
    </source>
</evidence>
<comment type="caution">
    <text evidence="1">The sequence shown here is derived from an EMBL/GenBank/DDBJ whole genome shotgun (WGS) entry which is preliminary data.</text>
</comment>
<protein>
    <recommendedName>
        <fullName evidence="2">Phage protein, HK97 gp10 family</fullName>
    </recommendedName>
</protein>
<dbReference type="AlphaFoldDB" id="A0A0F8YK89"/>
<dbReference type="EMBL" id="LAZR01069035">
    <property type="protein sequence ID" value="KKK48491.1"/>
    <property type="molecule type" value="Genomic_DNA"/>
</dbReference>
<evidence type="ECO:0008006" key="2">
    <source>
        <dbReference type="Google" id="ProtNLM"/>
    </source>
</evidence>
<organism evidence="1">
    <name type="scientific">marine sediment metagenome</name>
    <dbReference type="NCBI Taxonomy" id="412755"/>
    <lineage>
        <taxon>unclassified sequences</taxon>
        <taxon>metagenomes</taxon>
        <taxon>ecological metagenomes</taxon>
    </lineage>
</organism>
<gene>
    <name evidence="1" type="ORF">LCGC14_3144580</name>
</gene>
<sequence length="165" mass="18472">MAQPVIDISILGDKELSRALSRLPDRIQRKVVRQSLRKSAKRANTYIGQNISGIPVSPDTGTWLMTQSAQKPQPGKRSRTGVRIELPYPTREELGISPTDKWFWPSALEYGTTKSRGGRGPLPAFAPVRRAINENTAKEHQLMGTEIGRGIEREARRAFARVKIK</sequence>
<proteinExistence type="predicted"/>
<name>A0A0F8YK89_9ZZZZ</name>